<feature type="compositionally biased region" description="Basic and acidic residues" evidence="1">
    <location>
        <begin position="75"/>
        <end position="89"/>
    </location>
</feature>
<feature type="region of interest" description="Disordered" evidence="1">
    <location>
        <begin position="58"/>
        <end position="103"/>
    </location>
</feature>
<comment type="caution">
    <text evidence="2">The sequence shown here is derived from an EMBL/GenBank/DDBJ whole genome shotgun (WGS) entry which is preliminary data.</text>
</comment>
<organism evidence="2 3">
    <name type="scientific">Pleuronectes platessa</name>
    <name type="common">European plaice</name>
    <dbReference type="NCBI Taxonomy" id="8262"/>
    <lineage>
        <taxon>Eukaryota</taxon>
        <taxon>Metazoa</taxon>
        <taxon>Chordata</taxon>
        <taxon>Craniata</taxon>
        <taxon>Vertebrata</taxon>
        <taxon>Euteleostomi</taxon>
        <taxon>Actinopterygii</taxon>
        <taxon>Neopterygii</taxon>
        <taxon>Teleostei</taxon>
        <taxon>Neoteleostei</taxon>
        <taxon>Acanthomorphata</taxon>
        <taxon>Carangaria</taxon>
        <taxon>Pleuronectiformes</taxon>
        <taxon>Pleuronectoidei</taxon>
        <taxon>Pleuronectidae</taxon>
        <taxon>Pleuronectes</taxon>
    </lineage>
</organism>
<proteinExistence type="predicted"/>
<keyword evidence="3" id="KW-1185">Reference proteome</keyword>
<gene>
    <name evidence="2" type="ORF">PLEPLA_LOCUS42453</name>
</gene>
<accession>A0A9N7VLX3</accession>
<reference evidence="2" key="1">
    <citation type="submission" date="2020-03" db="EMBL/GenBank/DDBJ databases">
        <authorList>
            <person name="Weist P."/>
        </authorList>
    </citation>
    <scope>NUCLEOTIDE SEQUENCE</scope>
</reference>
<name>A0A9N7VLX3_PLEPL</name>
<evidence type="ECO:0000256" key="1">
    <source>
        <dbReference type="SAM" id="MobiDB-lite"/>
    </source>
</evidence>
<dbReference type="AlphaFoldDB" id="A0A9N7VLX3"/>
<evidence type="ECO:0000313" key="3">
    <source>
        <dbReference type="Proteomes" id="UP001153269"/>
    </source>
</evidence>
<protein>
    <submittedName>
        <fullName evidence="2">Uncharacterized protein</fullName>
    </submittedName>
</protein>
<evidence type="ECO:0000313" key="2">
    <source>
        <dbReference type="EMBL" id="CAB1454686.1"/>
    </source>
</evidence>
<sequence>MGEDEIQQPRSINQTVNLRLRQNPAAPNPLKCLVPGSHLSVSRSSLRLRPKRVPWVQLRPPPCQEQRTGGGRSDGAQKYDDRAAKHREIEDVDVPAGRSHGTTMHRGSLMCYCRRPTVISEMWDNKRGLKATR</sequence>
<dbReference type="EMBL" id="CADEAL010004223">
    <property type="protein sequence ID" value="CAB1454686.1"/>
    <property type="molecule type" value="Genomic_DNA"/>
</dbReference>
<dbReference type="Proteomes" id="UP001153269">
    <property type="component" value="Unassembled WGS sequence"/>
</dbReference>